<dbReference type="EMBL" id="VLLF01000001">
    <property type="protein sequence ID" value="TWI92660.1"/>
    <property type="molecule type" value="Genomic_DNA"/>
</dbReference>
<organism evidence="9 10">
    <name type="scientific">Roseibium hamelinense</name>
    <dbReference type="NCBI Taxonomy" id="150831"/>
    <lineage>
        <taxon>Bacteria</taxon>
        <taxon>Pseudomonadati</taxon>
        <taxon>Pseudomonadota</taxon>
        <taxon>Alphaproteobacteria</taxon>
        <taxon>Hyphomicrobiales</taxon>
        <taxon>Stappiaceae</taxon>
        <taxon>Roseibium</taxon>
    </lineage>
</organism>
<dbReference type="PANTHER" id="PTHR21499">
    <property type="entry name" value="ASPARTATE KINASE"/>
    <property type="match status" value="1"/>
</dbReference>
<proteinExistence type="inferred from homology"/>
<keyword evidence="6" id="KW-0067">ATP-binding</keyword>
<dbReference type="GO" id="GO:0009090">
    <property type="term" value="P:homoserine biosynthetic process"/>
    <property type="evidence" value="ECO:0007669"/>
    <property type="project" value="TreeGrafter"/>
</dbReference>
<evidence type="ECO:0000313" key="9">
    <source>
        <dbReference type="EMBL" id="TWI92660.1"/>
    </source>
</evidence>
<dbReference type="InterPro" id="IPR001048">
    <property type="entry name" value="Asp/Glu/Uridylate_kinase"/>
</dbReference>
<dbReference type="EC" id="2.7.2.4" evidence="2"/>
<reference evidence="9 10" key="1">
    <citation type="submission" date="2019-07" db="EMBL/GenBank/DDBJ databases">
        <title>Genomic Encyclopedia of Archaeal and Bacterial Type Strains, Phase II (KMG-II): from individual species to whole genera.</title>
        <authorList>
            <person name="Goeker M."/>
        </authorList>
    </citation>
    <scope>NUCLEOTIDE SEQUENCE [LARGE SCALE GENOMIC DNA]</scope>
    <source>
        <strain evidence="9 10">ATCC BAA-252</strain>
    </source>
</reference>
<dbReference type="GO" id="GO:0009089">
    <property type="term" value="P:lysine biosynthetic process via diaminopimelate"/>
    <property type="evidence" value="ECO:0007669"/>
    <property type="project" value="TreeGrafter"/>
</dbReference>
<dbReference type="Gene3D" id="3.40.1160.10">
    <property type="entry name" value="Acetylglutamate kinase-like"/>
    <property type="match status" value="1"/>
</dbReference>
<dbReference type="AlphaFoldDB" id="A0A562TJ18"/>
<evidence type="ECO:0000259" key="8">
    <source>
        <dbReference type="Pfam" id="PF00696"/>
    </source>
</evidence>
<evidence type="ECO:0000256" key="1">
    <source>
        <dbReference type="ARBA" id="ARBA00010122"/>
    </source>
</evidence>
<evidence type="ECO:0000313" key="10">
    <source>
        <dbReference type="Proteomes" id="UP000320593"/>
    </source>
</evidence>
<dbReference type="PANTHER" id="PTHR21499:SF3">
    <property type="entry name" value="ASPARTOKINASE"/>
    <property type="match status" value="1"/>
</dbReference>
<evidence type="ECO:0000256" key="3">
    <source>
        <dbReference type="ARBA" id="ARBA00022679"/>
    </source>
</evidence>
<name>A0A562TJ18_9HYPH</name>
<comment type="catalytic activity">
    <reaction evidence="7">
        <text>L-aspartate + ATP = 4-phospho-L-aspartate + ADP</text>
        <dbReference type="Rhea" id="RHEA:23776"/>
        <dbReference type="ChEBI" id="CHEBI:29991"/>
        <dbReference type="ChEBI" id="CHEBI:30616"/>
        <dbReference type="ChEBI" id="CHEBI:57535"/>
        <dbReference type="ChEBI" id="CHEBI:456216"/>
        <dbReference type="EC" id="2.7.2.4"/>
    </reaction>
</comment>
<evidence type="ECO:0000256" key="2">
    <source>
        <dbReference type="ARBA" id="ARBA00013059"/>
    </source>
</evidence>
<evidence type="ECO:0000256" key="6">
    <source>
        <dbReference type="ARBA" id="ARBA00022840"/>
    </source>
</evidence>
<evidence type="ECO:0000256" key="5">
    <source>
        <dbReference type="ARBA" id="ARBA00022777"/>
    </source>
</evidence>
<evidence type="ECO:0000256" key="7">
    <source>
        <dbReference type="ARBA" id="ARBA00047872"/>
    </source>
</evidence>
<accession>A0A562TJ18</accession>
<protein>
    <recommendedName>
        <fullName evidence="2">aspartate kinase</fullName>
        <ecNumber evidence="2">2.7.2.4</ecNumber>
    </recommendedName>
</protein>
<sequence>MAPTVIKFGGSSFADPEGFHRVAAYVMNAQARGKDMVVVVSAPPNLTESWRKLLTDVNPKPKEQTTGGLLPRADTVGAYLLAAAFDAVNAPCRVMPADLLGIETDSVFCNATPKNIDMSRVRQTLAEGKIVVVPGGQARSLSGDLTWLGKNSSDVSAILLAAYLNAEACTICSDVPGVFSADPNTYPDAQLLEEISYEDAIAMSISGAKVLHHRAIEVARNHGVPLELRLNRPPFNTGTTVGPTGKARAVIPDQKSKVFVFPDADTRSSALEVLGSNNLPVIDLAEETGAPVVVTCGFSDPDRILQEARISFSRTDQKILTLLVDGEIERTLCPSPDALEVVARSRHTVLAQAFC</sequence>
<keyword evidence="5 9" id="KW-0418">Kinase</keyword>
<feature type="domain" description="Aspartate/glutamate/uridylate kinase" evidence="8">
    <location>
        <begin position="4"/>
        <end position="226"/>
    </location>
</feature>
<dbReference type="InterPro" id="IPR036393">
    <property type="entry name" value="AceGlu_kinase-like_sf"/>
</dbReference>
<dbReference type="GO" id="GO:0004072">
    <property type="term" value="F:aspartate kinase activity"/>
    <property type="evidence" value="ECO:0007669"/>
    <property type="project" value="TreeGrafter"/>
</dbReference>
<comment type="caution">
    <text evidence="9">The sequence shown here is derived from an EMBL/GenBank/DDBJ whole genome shotgun (WGS) entry which is preliminary data.</text>
</comment>
<evidence type="ECO:0000256" key="4">
    <source>
        <dbReference type="ARBA" id="ARBA00022741"/>
    </source>
</evidence>
<dbReference type="GO" id="GO:0005829">
    <property type="term" value="C:cytosol"/>
    <property type="evidence" value="ECO:0007669"/>
    <property type="project" value="TreeGrafter"/>
</dbReference>
<keyword evidence="10" id="KW-1185">Reference proteome</keyword>
<dbReference type="Pfam" id="PF00696">
    <property type="entry name" value="AA_kinase"/>
    <property type="match status" value="1"/>
</dbReference>
<dbReference type="RefSeq" id="WP_145340196.1">
    <property type="nucleotide sequence ID" value="NZ_SMLY01000087.1"/>
</dbReference>
<keyword evidence="4" id="KW-0547">Nucleotide-binding</keyword>
<gene>
    <name evidence="9" type="ORF">JM93_00203</name>
</gene>
<comment type="similarity">
    <text evidence="1">Belongs to the aspartokinase family.</text>
</comment>
<dbReference type="SUPFAM" id="SSF53633">
    <property type="entry name" value="Carbamate kinase-like"/>
    <property type="match status" value="1"/>
</dbReference>
<dbReference type="Proteomes" id="UP000320593">
    <property type="component" value="Unassembled WGS sequence"/>
</dbReference>
<dbReference type="OrthoDB" id="9799110at2"/>
<keyword evidence="3" id="KW-0808">Transferase</keyword>